<organism evidence="7 8">
    <name type="scientific">Rhodanobacter glycinis</name>
    <dbReference type="NCBI Taxonomy" id="582702"/>
    <lineage>
        <taxon>Bacteria</taxon>
        <taxon>Pseudomonadati</taxon>
        <taxon>Pseudomonadota</taxon>
        <taxon>Gammaproteobacteria</taxon>
        <taxon>Lysobacterales</taxon>
        <taxon>Rhodanobacteraceae</taxon>
        <taxon>Rhodanobacter</taxon>
    </lineage>
</organism>
<dbReference type="PANTHER" id="PTHR42711">
    <property type="entry name" value="ABC TRANSPORTER ATP-BINDING PROTEIN"/>
    <property type="match status" value="1"/>
</dbReference>
<keyword evidence="8" id="KW-1185">Reference proteome</keyword>
<gene>
    <name evidence="7" type="ORF">SAMN05192579_103283</name>
</gene>
<evidence type="ECO:0000313" key="8">
    <source>
        <dbReference type="Proteomes" id="UP000198725"/>
    </source>
</evidence>
<comment type="similarity">
    <text evidence="1">Belongs to the ABC transporter superfamily.</text>
</comment>
<evidence type="ECO:0000256" key="2">
    <source>
        <dbReference type="ARBA" id="ARBA00022448"/>
    </source>
</evidence>
<dbReference type="Pfam" id="PF00005">
    <property type="entry name" value="ABC_tran"/>
    <property type="match status" value="1"/>
</dbReference>
<protein>
    <submittedName>
        <fullName evidence="7">ABC-2 type transport system ATP-binding protein</fullName>
    </submittedName>
</protein>
<dbReference type="SUPFAM" id="SSF52540">
    <property type="entry name" value="P-loop containing nucleoside triphosphate hydrolases"/>
    <property type="match status" value="1"/>
</dbReference>
<dbReference type="PANTHER" id="PTHR42711:SF5">
    <property type="entry name" value="ABC TRANSPORTER ATP-BINDING PROTEIN NATA"/>
    <property type="match status" value="1"/>
</dbReference>
<dbReference type="PROSITE" id="PS50893">
    <property type="entry name" value="ABC_TRANSPORTER_2"/>
    <property type="match status" value="1"/>
</dbReference>
<evidence type="ECO:0000256" key="3">
    <source>
        <dbReference type="ARBA" id="ARBA00022458"/>
    </source>
</evidence>
<dbReference type="RefSeq" id="WP_092702231.1">
    <property type="nucleotide sequence ID" value="NZ_FOSR01000003.1"/>
</dbReference>
<keyword evidence="4" id="KW-0547">Nucleotide-binding</keyword>
<dbReference type="EMBL" id="FOSR01000003">
    <property type="protein sequence ID" value="SFK51920.1"/>
    <property type="molecule type" value="Genomic_DNA"/>
</dbReference>
<keyword evidence="5 7" id="KW-0067">ATP-binding</keyword>
<dbReference type="InterPro" id="IPR003439">
    <property type="entry name" value="ABC_transporter-like_ATP-bd"/>
</dbReference>
<dbReference type="InterPro" id="IPR003593">
    <property type="entry name" value="AAA+_ATPase"/>
</dbReference>
<keyword evidence="2" id="KW-0813">Transport</keyword>
<dbReference type="InterPro" id="IPR027417">
    <property type="entry name" value="P-loop_NTPase"/>
</dbReference>
<dbReference type="AlphaFoldDB" id="A0A1I4A6U8"/>
<feature type="domain" description="ABC transporter" evidence="6">
    <location>
        <begin position="7"/>
        <end position="234"/>
    </location>
</feature>
<sequence length="298" mass="33038">MTDELAIETHGLTRHYGKVEAVRGLSLAVERQCITGFLGRNGAGKSTTIKMLLGMIRPTAGTGRVLGYNIADPAQSLQIRRRIAYVGEDKGLYGYMTVAELIRFTRSFYPDWQPHIEARLLKAYQLPPGRKVKAISKGMRTKLALLLALARRPELIILDEPSEGLDPVSIEELLQTLQEVRAGGTSVFFSSHQLSEVERITDRVLMIDHGQLVMNTRLGDLLDNYRNIVMEFGAQAPVPTAFALAGVERLRIKGRQVWVLASSNVEGIVAHARTLDATVQVTPVNLRDVFLDLVREAP</sequence>
<evidence type="ECO:0000256" key="5">
    <source>
        <dbReference type="ARBA" id="ARBA00022840"/>
    </source>
</evidence>
<dbReference type="PROSITE" id="PS00211">
    <property type="entry name" value="ABC_TRANSPORTER_1"/>
    <property type="match status" value="1"/>
</dbReference>
<dbReference type="InterPro" id="IPR017871">
    <property type="entry name" value="ABC_transporter-like_CS"/>
</dbReference>
<dbReference type="GO" id="GO:0005524">
    <property type="term" value="F:ATP binding"/>
    <property type="evidence" value="ECO:0007669"/>
    <property type="project" value="UniProtKB-KW"/>
</dbReference>
<evidence type="ECO:0000256" key="4">
    <source>
        <dbReference type="ARBA" id="ARBA00022741"/>
    </source>
</evidence>
<proteinExistence type="inferred from homology"/>
<keyword evidence="3" id="KW-0536">Nodulation</keyword>
<name>A0A1I4A6U8_9GAMM</name>
<dbReference type="Gene3D" id="3.40.50.300">
    <property type="entry name" value="P-loop containing nucleotide triphosphate hydrolases"/>
    <property type="match status" value="1"/>
</dbReference>
<dbReference type="InterPro" id="IPR050763">
    <property type="entry name" value="ABC_transporter_ATP-binding"/>
</dbReference>
<evidence type="ECO:0000259" key="6">
    <source>
        <dbReference type="PROSITE" id="PS50893"/>
    </source>
</evidence>
<dbReference type="SMART" id="SM00382">
    <property type="entry name" value="AAA"/>
    <property type="match status" value="1"/>
</dbReference>
<evidence type="ECO:0000256" key="1">
    <source>
        <dbReference type="ARBA" id="ARBA00005417"/>
    </source>
</evidence>
<dbReference type="CDD" id="cd03230">
    <property type="entry name" value="ABC_DR_subfamily_A"/>
    <property type="match status" value="1"/>
</dbReference>
<reference evidence="8" key="1">
    <citation type="submission" date="2016-10" db="EMBL/GenBank/DDBJ databases">
        <authorList>
            <person name="Varghese N."/>
            <person name="Submissions S."/>
        </authorList>
    </citation>
    <scope>NUCLEOTIDE SEQUENCE [LARGE SCALE GENOMIC DNA]</scope>
    <source>
        <strain evidence="8">MO64</strain>
    </source>
</reference>
<dbReference type="GO" id="GO:0016887">
    <property type="term" value="F:ATP hydrolysis activity"/>
    <property type="evidence" value="ECO:0007669"/>
    <property type="project" value="InterPro"/>
</dbReference>
<dbReference type="Proteomes" id="UP000198725">
    <property type="component" value="Unassembled WGS sequence"/>
</dbReference>
<evidence type="ECO:0000313" key="7">
    <source>
        <dbReference type="EMBL" id="SFK51920.1"/>
    </source>
</evidence>
<accession>A0A1I4A6U8</accession>